<evidence type="ECO:0000313" key="2">
    <source>
        <dbReference type="Proteomes" id="UP001305815"/>
    </source>
</evidence>
<name>A0ABM8I7X7_9FIRM</name>
<sequence>MKIRTSQIAAVLILGAVIGYLSARKYQTEREIHLFDCRMKEWKRQSEYRERM</sequence>
<gene>
    <name evidence="1" type="ORF">Lac1_02010</name>
</gene>
<dbReference type="EMBL" id="AP027742">
    <property type="protein sequence ID" value="BDZ76018.1"/>
    <property type="molecule type" value="Genomic_DNA"/>
</dbReference>
<organism evidence="1 2">
    <name type="scientific">Claveliimonas bilis</name>
    <dbReference type="NCBI Taxonomy" id="3028070"/>
    <lineage>
        <taxon>Bacteria</taxon>
        <taxon>Bacillati</taxon>
        <taxon>Bacillota</taxon>
        <taxon>Clostridia</taxon>
        <taxon>Lachnospirales</taxon>
        <taxon>Lachnospiraceae</taxon>
        <taxon>Claveliimonas</taxon>
    </lineage>
</organism>
<protein>
    <submittedName>
        <fullName evidence="1">Uncharacterized protein</fullName>
    </submittedName>
</protein>
<dbReference type="Proteomes" id="UP001305815">
    <property type="component" value="Chromosome"/>
</dbReference>
<proteinExistence type="predicted"/>
<dbReference type="RefSeq" id="WP_230107371.1">
    <property type="nucleotide sequence ID" value="NZ_AP024845.1"/>
</dbReference>
<reference evidence="2" key="1">
    <citation type="journal article" date="2023" name="Int. J. Syst. Evol. Microbiol.">
        <title>Claveliimonas bilis gen. nov., sp. nov., deoxycholic acid-producing bacteria isolated from human faeces, and reclassification of Sellimonas monacensis Zenner et al. 2021 as Claveliimonas monacensis comb. nov.</title>
        <authorList>
            <person name="Hisatomi A."/>
            <person name="Kastawa N.W.E.P.G."/>
            <person name="Song I."/>
            <person name="Ohkuma M."/>
            <person name="Fukiya S."/>
            <person name="Sakamoto M."/>
        </authorList>
    </citation>
    <scope>NUCLEOTIDE SEQUENCE [LARGE SCALE GENOMIC DNA]</scope>
    <source>
        <strain evidence="2">12BBH14</strain>
    </source>
</reference>
<keyword evidence="2" id="KW-1185">Reference proteome</keyword>
<evidence type="ECO:0000313" key="1">
    <source>
        <dbReference type="EMBL" id="BDZ76018.1"/>
    </source>
</evidence>
<accession>A0ABM8I7X7</accession>